<keyword evidence="1" id="KW-0472">Membrane</keyword>
<gene>
    <name evidence="2" type="ORF">BBAD15_g11757</name>
</gene>
<dbReference type="PANTHER" id="PTHR11360">
    <property type="entry name" value="MONOCARBOXYLATE TRANSPORTER"/>
    <property type="match status" value="1"/>
</dbReference>
<feature type="transmembrane region" description="Helical" evidence="1">
    <location>
        <begin position="92"/>
        <end position="115"/>
    </location>
</feature>
<protein>
    <submittedName>
        <fullName evidence="2">Monocarboxylate transporter 12</fullName>
    </submittedName>
</protein>
<dbReference type="Proteomes" id="UP000030106">
    <property type="component" value="Unassembled WGS sequence"/>
</dbReference>
<comment type="caution">
    <text evidence="2">The sequence shown here is derived from an EMBL/GenBank/DDBJ whole genome shotgun (WGS) entry which is preliminary data.</text>
</comment>
<feature type="transmembrane region" description="Helical" evidence="1">
    <location>
        <begin position="356"/>
        <end position="377"/>
    </location>
</feature>
<feature type="transmembrane region" description="Helical" evidence="1">
    <location>
        <begin position="198"/>
        <end position="216"/>
    </location>
</feature>
<proteinExistence type="predicted"/>
<dbReference type="SUPFAM" id="SSF103473">
    <property type="entry name" value="MFS general substrate transporter"/>
    <property type="match status" value="1"/>
</dbReference>
<dbReference type="OrthoDB" id="2213137at2759"/>
<sequence length="463" mass="49650">MGCVELAERQRHAEATAVAAARADAESGDDMLLDDTGSRVEQRLAPVDGGFAAWRLLWAAFMFEGCLWGFPMSYGVFQQYYSTLPQFAGNRYIGVVGTIASGLGYLGAPVVMLLVQRHQQWLRPMIWIGCKSLTTSNHQQQLRRPICILSLVAGSFATTLEMLILTQGVAYGLGFLIFYYPILHMVSEYWVARRGMAFGILCGASGISGTAMPFVVQALLSRYGYATTLRAVACALVVLTGPVMPFLQRRLPATAHRHGSTPTPAPAPRIDWRFLRTELFLDLHPVQRAPGLCALGLGERTGAVLLAVMSVAQVCGQFAFGYLSDRKISTNVLASTAVAVAAVACLAMWQTARSLPVLVCFAVAYGFFASGYTAMWARMCTNVCKGDGGAAAPVVYGLLNFGKGLGNIFAGPIGGNLVARGAGQFGGGALTYRWVVVFTGICMLASAGTIVAKSLRPFLKVYF</sequence>
<organism evidence="2 3">
    <name type="scientific">Beauveria bassiana D1-5</name>
    <dbReference type="NCBI Taxonomy" id="1245745"/>
    <lineage>
        <taxon>Eukaryota</taxon>
        <taxon>Fungi</taxon>
        <taxon>Dikarya</taxon>
        <taxon>Ascomycota</taxon>
        <taxon>Pezizomycotina</taxon>
        <taxon>Sordariomycetes</taxon>
        <taxon>Hypocreomycetidae</taxon>
        <taxon>Hypocreales</taxon>
        <taxon>Cordycipitaceae</taxon>
        <taxon>Beauveria</taxon>
    </lineage>
</organism>
<dbReference type="PANTHER" id="PTHR11360:SF287">
    <property type="entry name" value="MFS MONOCARBOXYLATE TRANSPORTER"/>
    <property type="match status" value="1"/>
</dbReference>
<accession>A0A0A2V6A3</accession>
<evidence type="ECO:0000313" key="3">
    <source>
        <dbReference type="Proteomes" id="UP000030106"/>
    </source>
</evidence>
<dbReference type="eggNOG" id="KOG2504">
    <property type="taxonomic scope" value="Eukaryota"/>
</dbReference>
<feature type="transmembrane region" description="Helical" evidence="1">
    <location>
        <begin position="52"/>
        <end position="72"/>
    </location>
</feature>
<dbReference type="InterPro" id="IPR036259">
    <property type="entry name" value="MFS_trans_sf"/>
</dbReference>
<feature type="transmembrane region" description="Helical" evidence="1">
    <location>
        <begin position="228"/>
        <end position="247"/>
    </location>
</feature>
<reference evidence="2 3" key="1">
    <citation type="submission" date="2012-10" db="EMBL/GenBank/DDBJ databases">
        <title>Genome sequencing and analysis of entomopathogenic fungi Beauveria bassiana D1-5.</title>
        <authorList>
            <person name="Li Q."/>
            <person name="Wang L."/>
            <person name="Zhang Z."/>
            <person name="Wang Q."/>
            <person name="Ren J."/>
            <person name="Wang M."/>
            <person name="Xu W."/>
            <person name="Wang J."/>
            <person name="Lu Y."/>
            <person name="Du Q."/>
            <person name="Sun Z."/>
        </authorList>
    </citation>
    <scope>NUCLEOTIDE SEQUENCE [LARGE SCALE GENOMIC DNA]</scope>
    <source>
        <strain evidence="2 3">D1-5</strain>
    </source>
</reference>
<dbReference type="EMBL" id="ANFO01001296">
    <property type="protein sequence ID" value="KGQ03018.1"/>
    <property type="molecule type" value="Genomic_DNA"/>
</dbReference>
<feature type="transmembrane region" description="Helical" evidence="1">
    <location>
        <begin position="328"/>
        <end position="349"/>
    </location>
</feature>
<dbReference type="Gene3D" id="1.20.1250.20">
    <property type="entry name" value="MFS general substrate transporter like domains"/>
    <property type="match status" value="2"/>
</dbReference>
<keyword evidence="1" id="KW-1133">Transmembrane helix</keyword>
<feature type="transmembrane region" description="Helical" evidence="1">
    <location>
        <begin position="171"/>
        <end position="191"/>
    </location>
</feature>
<keyword evidence="1" id="KW-0812">Transmembrane</keyword>
<dbReference type="InterPro" id="IPR050327">
    <property type="entry name" value="Proton-linked_MCT"/>
</dbReference>
<evidence type="ECO:0000256" key="1">
    <source>
        <dbReference type="SAM" id="Phobius"/>
    </source>
</evidence>
<feature type="transmembrane region" description="Helical" evidence="1">
    <location>
        <begin position="146"/>
        <end position="165"/>
    </location>
</feature>
<dbReference type="AlphaFoldDB" id="A0A0A2V6A3"/>
<feature type="transmembrane region" description="Helical" evidence="1">
    <location>
        <begin position="432"/>
        <end position="452"/>
    </location>
</feature>
<dbReference type="HOGENOM" id="CLU_001265_1_2_1"/>
<name>A0A0A2V6A3_BEABA</name>
<evidence type="ECO:0000313" key="2">
    <source>
        <dbReference type="EMBL" id="KGQ03018.1"/>
    </source>
</evidence>